<dbReference type="Gene3D" id="1.10.510.10">
    <property type="entry name" value="Transferase(Phosphotransferase) domain 1"/>
    <property type="match status" value="1"/>
</dbReference>
<dbReference type="InterPro" id="IPR000719">
    <property type="entry name" value="Prot_kinase_dom"/>
</dbReference>
<dbReference type="GO" id="GO:0007166">
    <property type="term" value="P:cell surface receptor signaling pathway"/>
    <property type="evidence" value="ECO:0007669"/>
    <property type="project" value="InterPro"/>
</dbReference>
<dbReference type="InterPro" id="IPR011009">
    <property type="entry name" value="Kinase-like_dom_sf"/>
</dbReference>
<reference evidence="4" key="1">
    <citation type="submission" date="2025-08" db="UniProtKB">
        <authorList>
            <consortium name="Ensembl"/>
        </authorList>
    </citation>
    <scope>IDENTIFICATION</scope>
</reference>
<dbReference type="PROSITE" id="PS50011">
    <property type="entry name" value="PROTEIN_KINASE_DOM"/>
    <property type="match status" value="1"/>
</dbReference>
<evidence type="ECO:0000313" key="4">
    <source>
        <dbReference type="Ensembl" id="ENSMZEP00005032495.1"/>
    </source>
</evidence>
<dbReference type="Ensembl" id="ENSMZET00005033549.1">
    <property type="protein sequence ID" value="ENSMZEP00005032495.1"/>
    <property type="gene ID" value="ENSMZEG00005024207.1"/>
</dbReference>
<protein>
    <submittedName>
        <fullName evidence="4">Mixed lineage kinase domain-like protein</fullName>
    </submittedName>
</protein>
<dbReference type="GO" id="GO:0097527">
    <property type="term" value="P:necroptotic signaling pathway"/>
    <property type="evidence" value="ECO:0007669"/>
    <property type="project" value="TreeGrafter"/>
</dbReference>
<keyword evidence="1" id="KW-0547">Nucleotide-binding</keyword>
<dbReference type="InterPro" id="IPR054000">
    <property type="entry name" value="MLKL_N"/>
</dbReference>
<evidence type="ECO:0000259" key="3">
    <source>
        <dbReference type="PROSITE" id="PS50011"/>
    </source>
</evidence>
<organism evidence="4 5">
    <name type="scientific">Maylandia zebra</name>
    <name type="common">zebra mbuna</name>
    <dbReference type="NCBI Taxonomy" id="106582"/>
    <lineage>
        <taxon>Eukaryota</taxon>
        <taxon>Metazoa</taxon>
        <taxon>Chordata</taxon>
        <taxon>Craniata</taxon>
        <taxon>Vertebrata</taxon>
        <taxon>Euteleostomi</taxon>
        <taxon>Actinopterygii</taxon>
        <taxon>Neopterygii</taxon>
        <taxon>Teleostei</taxon>
        <taxon>Neoteleostei</taxon>
        <taxon>Acanthomorphata</taxon>
        <taxon>Ovalentaria</taxon>
        <taxon>Cichlomorphae</taxon>
        <taxon>Cichliformes</taxon>
        <taxon>Cichlidae</taxon>
        <taxon>African cichlids</taxon>
        <taxon>Pseudocrenilabrinae</taxon>
        <taxon>Haplochromini</taxon>
        <taxon>Maylandia</taxon>
        <taxon>Maylandia zebra complex</taxon>
    </lineage>
</organism>
<evidence type="ECO:0000256" key="1">
    <source>
        <dbReference type="ARBA" id="ARBA00022741"/>
    </source>
</evidence>
<dbReference type="AlphaFoldDB" id="A0A3P9DCT4"/>
<accession>A0A3P9DCT4</accession>
<feature type="domain" description="Protein kinase" evidence="3">
    <location>
        <begin position="169"/>
        <end position="459"/>
    </location>
</feature>
<keyword evidence="5" id="KW-1185">Reference proteome</keyword>
<dbReference type="GeneTree" id="ENSGT00390000016453"/>
<dbReference type="InterPro" id="IPR051681">
    <property type="entry name" value="Ser/Thr_Kinases-Pseudokinases"/>
</dbReference>
<dbReference type="PANTHER" id="PTHR44329:SF298">
    <property type="entry name" value="MIXED LINEAGE KINASE DOMAIN-LIKE PROTEIN"/>
    <property type="match status" value="1"/>
</dbReference>
<name>A0A3P9DCT4_9CICH</name>
<dbReference type="InterPro" id="IPR001245">
    <property type="entry name" value="Ser-Thr/Tyr_kinase_cat_dom"/>
</dbReference>
<keyword evidence="2" id="KW-0067">ATP-binding</keyword>
<dbReference type="InterPro" id="IPR036537">
    <property type="entry name" value="Adaptor_Cbl_N_dom_sf"/>
</dbReference>
<proteinExistence type="predicted"/>
<dbReference type="Gene3D" id="3.30.200.20">
    <property type="entry name" value="Phosphorylase Kinase, domain 1"/>
    <property type="match status" value="1"/>
</dbReference>
<dbReference type="PANTHER" id="PTHR44329">
    <property type="entry name" value="SERINE/THREONINE-PROTEIN KINASE TNNI3K-RELATED"/>
    <property type="match status" value="1"/>
</dbReference>
<dbReference type="STRING" id="106582.ENSMZEP00005032495"/>
<dbReference type="InterPro" id="IPR059179">
    <property type="entry name" value="MLKL-like_MCAfunc"/>
</dbReference>
<dbReference type="Gene3D" id="1.20.930.20">
    <property type="entry name" value="Adaptor protein Cbl, N-terminal domain"/>
    <property type="match status" value="1"/>
</dbReference>
<sequence>MDTLEPIWSTFSGIYTLAENVKANKKRCQRISVRVKALEDVVKSITEFSPEVKKAVEELILTLESTQRLIEKYTAANLVERILKSGSHGEEFDTVSERLNDAYQALCLALQSEQSKMLYEVFRQRETEDEMDGKEDDTEMTKCEEKLNLSLETFKQSSLVKWDLSLESLSFLFTVNKPSFSSVAVRQIKPDELKYQHPKKPFKTTASCELYKGEYQGFSVAIKRYLDPMNTSARDVKSIFNKEVDTMKQFESPNILRMFGICIQDENGPKPQFFIIMEYCEKGSLRQVLDSDLTLTWIRKAHMCLDAARGLYRLHNTEEKWRVHGSINSSKFLVTKDYTVKLGGFRLSKTETSLKRQTEDRAVRSLCYHCPEKFHDASFSYCKEWEMYSFGIILWEIVTCKNPFEDEKIYQKVYEEKYQEPLPDDCPAELGQLINKCRAYDCFQRPSAGVLLDKLRSVVTQLEEQQD</sequence>
<dbReference type="Pfam" id="PF22215">
    <property type="entry name" value="MLKL_N"/>
    <property type="match status" value="1"/>
</dbReference>
<dbReference type="SUPFAM" id="SSF56112">
    <property type="entry name" value="Protein kinase-like (PK-like)"/>
    <property type="match status" value="1"/>
</dbReference>
<evidence type="ECO:0000313" key="5">
    <source>
        <dbReference type="Proteomes" id="UP000265160"/>
    </source>
</evidence>
<reference evidence="4" key="2">
    <citation type="submission" date="2025-09" db="UniProtKB">
        <authorList>
            <consortium name="Ensembl"/>
        </authorList>
    </citation>
    <scope>IDENTIFICATION</scope>
</reference>
<dbReference type="GO" id="GO:0005524">
    <property type="term" value="F:ATP binding"/>
    <property type="evidence" value="ECO:0007669"/>
    <property type="project" value="UniProtKB-KW"/>
</dbReference>
<dbReference type="CDD" id="cd21037">
    <property type="entry name" value="MLKL_NTD"/>
    <property type="match status" value="1"/>
</dbReference>
<dbReference type="Pfam" id="PF07714">
    <property type="entry name" value="PK_Tyr_Ser-Thr"/>
    <property type="match status" value="1"/>
</dbReference>
<dbReference type="GO" id="GO:0004672">
    <property type="term" value="F:protein kinase activity"/>
    <property type="evidence" value="ECO:0007669"/>
    <property type="project" value="InterPro"/>
</dbReference>
<evidence type="ECO:0000256" key="2">
    <source>
        <dbReference type="ARBA" id="ARBA00022840"/>
    </source>
</evidence>
<dbReference type="Proteomes" id="UP000265160">
    <property type="component" value="Unplaced"/>
</dbReference>